<feature type="domain" description="C3H1-type" evidence="10">
    <location>
        <begin position="53"/>
        <end position="80"/>
    </location>
</feature>
<feature type="zinc finger region" description="C3H1-type" evidence="9">
    <location>
        <begin position="136"/>
        <end position="163"/>
    </location>
</feature>
<dbReference type="GO" id="GO:0005634">
    <property type="term" value="C:nucleus"/>
    <property type="evidence" value="ECO:0007669"/>
    <property type="project" value="UniProtKB-SubCell"/>
</dbReference>
<dbReference type="PANTHER" id="PTHR23102">
    <property type="entry name" value="CLEAVAGE AND POLYADENYLATION SPECIFICITY FACTOR SUBUNIT 4-RELATED"/>
    <property type="match status" value="1"/>
</dbReference>
<keyword evidence="2" id="KW-0507">mRNA processing</keyword>
<feature type="domain" description="C3H1-type" evidence="10">
    <location>
        <begin position="109"/>
        <end position="135"/>
    </location>
</feature>
<accession>A0A7J6WIF0</accession>
<evidence type="ECO:0000256" key="3">
    <source>
        <dbReference type="ARBA" id="ARBA00022723"/>
    </source>
</evidence>
<feature type="zinc finger region" description="C3H1-type" evidence="9">
    <location>
        <begin position="109"/>
        <end position="135"/>
    </location>
</feature>
<feature type="zinc finger region" description="C3H1-type" evidence="9">
    <location>
        <begin position="53"/>
        <end position="80"/>
    </location>
</feature>
<dbReference type="GO" id="GO:0008270">
    <property type="term" value="F:zinc ion binding"/>
    <property type="evidence" value="ECO:0007669"/>
    <property type="project" value="UniProtKB-KW"/>
</dbReference>
<dbReference type="FunFam" id="4.10.1000.10:FF:000017">
    <property type="entry name" value="Cleavage and polyadenylation specificity factor 30 kDa subunit"/>
    <property type="match status" value="1"/>
</dbReference>
<evidence type="ECO:0000256" key="8">
    <source>
        <dbReference type="ARBA" id="ARBA00023242"/>
    </source>
</evidence>
<dbReference type="GO" id="GO:0006397">
    <property type="term" value="P:mRNA processing"/>
    <property type="evidence" value="ECO:0007669"/>
    <property type="project" value="UniProtKB-KW"/>
</dbReference>
<sequence length="171" mass="20177">MEEHEGVLSFDFETKLETVPNPSLLPNETSSFVSDHDSTAPSFKKVAGKRRTSYRQTVCYHWIRGLCMKGDDCGYLHQYDKSKMPVCRFFGLNGKCREPECMYKHTKREDMPVCRFFRLNGNCREKDCLYKHTQNEEEFPICGYFQLNGKCHKQDCKYRHPQDENSQECNM</sequence>
<evidence type="ECO:0000259" key="10">
    <source>
        <dbReference type="PROSITE" id="PS50103"/>
    </source>
</evidence>
<evidence type="ECO:0000256" key="5">
    <source>
        <dbReference type="ARBA" id="ARBA00022771"/>
    </source>
</evidence>
<dbReference type="EMBL" id="JABWDY010015004">
    <property type="protein sequence ID" value="KAF5197184.1"/>
    <property type="molecule type" value="Genomic_DNA"/>
</dbReference>
<dbReference type="InterPro" id="IPR000571">
    <property type="entry name" value="Znf_CCCH"/>
</dbReference>
<dbReference type="GO" id="GO:0003723">
    <property type="term" value="F:RNA binding"/>
    <property type="evidence" value="ECO:0007669"/>
    <property type="project" value="UniProtKB-KW"/>
</dbReference>
<dbReference type="OrthoDB" id="306690at2759"/>
<keyword evidence="12" id="KW-1185">Reference proteome</keyword>
<proteinExistence type="predicted"/>
<keyword evidence="3 9" id="KW-0479">Metal-binding</keyword>
<dbReference type="PROSITE" id="PS50103">
    <property type="entry name" value="ZF_C3H1"/>
    <property type="match status" value="4"/>
</dbReference>
<evidence type="ECO:0000256" key="1">
    <source>
        <dbReference type="ARBA" id="ARBA00004123"/>
    </source>
</evidence>
<evidence type="ECO:0000256" key="7">
    <source>
        <dbReference type="ARBA" id="ARBA00022884"/>
    </source>
</evidence>
<reference evidence="11 12" key="1">
    <citation type="submission" date="2020-06" db="EMBL/GenBank/DDBJ databases">
        <title>Transcriptomic and genomic resources for Thalictrum thalictroides and T. hernandezii: Facilitating candidate gene discovery in an emerging model plant lineage.</title>
        <authorList>
            <person name="Arias T."/>
            <person name="Riano-Pachon D.M."/>
            <person name="Di Stilio V.S."/>
        </authorList>
    </citation>
    <scope>NUCLEOTIDE SEQUENCE [LARGE SCALE GENOMIC DNA]</scope>
    <source>
        <strain evidence="12">cv. WT478/WT964</strain>
        <tissue evidence="11">Leaves</tissue>
    </source>
</reference>
<dbReference type="SMART" id="SM00356">
    <property type="entry name" value="ZnF_C3H1"/>
    <property type="match status" value="4"/>
</dbReference>
<dbReference type="InterPro" id="IPR036855">
    <property type="entry name" value="Znf_CCCH_sf"/>
</dbReference>
<dbReference type="Pfam" id="PF14608">
    <property type="entry name" value="zf-CCCH_2"/>
    <property type="match status" value="4"/>
</dbReference>
<keyword evidence="8" id="KW-0539">Nucleus</keyword>
<keyword evidence="4" id="KW-0677">Repeat</keyword>
<name>A0A7J6WIF0_THATH</name>
<keyword evidence="6 9" id="KW-0862">Zinc</keyword>
<evidence type="ECO:0000256" key="9">
    <source>
        <dbReference type="PROSITE-ProRule" id="PRU00723"/>
    </source>
</evidence>
<dbReference type="InterPro" id="IPR045348">
    <property type="entry name" value="CPSF4/Yth1"/>
</dbReference>
<feature type="domain" description="C3H1-type" evidence="10">
    <location>
        <begin position="136"/>
        <end position="163"/>
    </location>
</feature>
<dbReference type="PANTHER" id="PTHR23102:SF24">
    <property type="entry name" value="CLEAVAGE AND POLYADENYLATION SPECIFICITY FACTOR SUBUNIT 4"/>
    <property type="match status" value="1"/>
</dbReference>
<keyword evidence="7" id="KW-0694">RNA-binding</keyword>
<feature type="domain" description="C3H1-type" evidence="10">
    <location>
        <begin position="81"/>
        <end position="108"/>
    </location>
</feature>
<comment type="caution">
    <text evidence="11">The sequence shown here is derived from an EMBL/GenBank/DDBJ whole genome shotgun (WGS) entry which is preliminary data.</text>
</comment>
<keyword evidence="5 9" id="KW-0863">Zinc-finger</keyword>
<dbReference type="SUPFAM" id="SSF90229">
    <property type="entry name" value="CCCH zinc finger"/>
    <property type="match status" value="1"/>
</dbReference>
<dbReference type="Proteomes" id="UP000554482">
    <property type="component" value="Unassembled WGS sequence"/>
</dbReference>
<organism evidence="11 12">
    <name type="scientific">Thalictrum thalictroides</name>
    <name type="common">Rue-anemone</name>
    <name type="synonym">Anemone thalictroides</name>
    <dbReference type="NCBI Taxonomy" id="46969"/>
    <lineage>
        <taxon>Eukaryota</taxon>
        <taxon>Viridiplantae</taxon>
        <taxon>Streptophyta</taxon>
        <taxon>Embryophyta</taxon>
        <taxon>Tracheophyta</taxon>
        <taxon>Spermatophyta</taxon>
        <taxon>Magnoliopsida</taxon>
        <taxon>Ranunculales</taxon>
        <taxon>Ranunculaceae</taxon>
        <taxon>Thalictroideae</taxon>
        <taxon>Thalictrum</taxon>
    </lineage>
</organism>
<evidence type="ECO:0000256" key="6">
    <source>
        <dbReference type="ARBA" id="ARBA00022833"/>
    </source>
</evidence>
<comment type="subcellular location">
    <subcellularLocation>
        <location evidence="1">Nucleus</location>
    </subcellularLocation>
</comment>
<gene>
    <name evidence="11" type="ORF">FRX31_013229</name>
</gene>
<evidence type="ECO:0000256" key="4">
    <source>
        <dbReference type="ARBA" id="ARBA00022737"/>
    </source>
</evidence>
<evidence type="ECO:0000313" key="12">
    <source>
        <dbReference type="Proteomes" id="UP000554482"/>
    </source>
</evidence>
<dbReference type="AlphaFoldDB" id="A0A7J6WIF0"/>
<dbReference type="Gene3D" id="4.10.1000.10">
    <property type="entry name" value="Zinc finger, CCCH-type"/>
    <property type="match status" value="2"/>
</dbReference>
<protein>
    <submittedName>
        <fullName evidence="11">30-kDa cleavage and polyadenylation specificity factor</fullName>
    </submittedName>
</protein>
<evidence type="ECO:0000256" key="2">
    <source>
        <dbReference type="ARBA" id="ARBA00022664"/>
    </source>
</evidence>
<feature type="zinc finger region" description="C3H1-type" evidence="9">
    <location>
        <begin position="81"/>
        <end position="108"/>
    </location>
</feature>
<evidence type="ECO:0000313" key="11">
    <source>
        <dbReference type="EMBL" id="KAF5197184.1"/>
    </source>
</evidence>